<dbReference type="Proteomes" id="UP000886523">
    <property type="component" value="Unassembled WGS sequence"/>
</dbReference>
<dbReference type="AlphaFoldDB" id="A0A9P6B8Q5"/>
<accession>A0A9P6B8Q5</accession>
<feature type="region of interest" description="Disordered" evidence="1">
    <location>
        <begin position="38"/>
        <end position="103"/>
    </location>
</feature>
<organism evidence="2 3">
    <name type="scientific">Hydnum rufescens UP504</name>
    <dbReference type="NCBI Taxonomy" id="1448309"/>
    <lineage>
        <taxon>Eukaryota</taxon>
        <taxon>Fungi</taxon>
        <taxon>Dikarya</taxon>
        <taxon>Basidiomycota</taxon>
        <taxon>Agaricomycotina</taxon>
        <taxon>Agaricomycetes</taxon>
        <taxon>Cantharellales</taxon>
        <taxon>Hydnaceae</taxon>
        <taxon>Hydnum</taxon>
    </lineage>
</organism>
<sequence length="144" mass="15011">MTTQMGFTISFLAGGPLPITNGEIVASHLEATLDVDKGSKVMSSKSNTPNGVSPSNIKHEASESALSLHGSPKPESSDHGSEDKDAVFHTGHHSATQSGDQSLAFSSKHSALPSLNVVSNGSTRAIVWDNGVILTRSTWICGAR</sequence>
<reference evidence="2" key="1">
    <citation type="journal article" date="2020" name="Nat. Commun.">
        <title>Large-scale genome sequencing of mycorrhizal fungi provides insights into the early evolution of symbiotic traits.</title>
        <authorList>
            <person name="Miyauchi S."/>
            <person name="Kiss E."/>
            <person name="Kuo A."/>
            <person name="Drula E."/>
            <person name="Kohler A."/>
            <person name="Sanchez-Garcia M."/>
            <person name="Morin E."/>
            <person name="Andreopoulos B."/>
            <person name="Barry K.W."/>
            <person name="Bonito G."/>
            <person name="Buee M."/>
            <person name="Carver A."/>
            <person name="Chen C."/>
            <person name="Cichocki N."/>
            <person name="Clum A."/>
            <person name="Culley D."/>
            <person name="Crous P.W."/>
            <person name="Fauchery L."/>
            <person name="Girlanda M."/>
            <person name="Hayes R.D."/>
            <person name="Keri Z."/>
            <person name="LaButti K."/>
            <person name="Lipzen A."/>
            <person name="Lombard V."/>
            <person name="Magnuson J."/>
            <person name="Maillard F."/>
            <person name="Murat C."/>
            <person name="Nolan M."/>
            <person name="Ohm R.A."/>
            <person name="Pangilinan J."/>
            <person name="Pereira M.F."/>
            <person name="Perotto S."/>
            <person name="Peter M."/>
            <person name="Pfister S."/>
            <person name="Riley R."/>
            <person name="Sitrit Y."/>
            <person name="Stielow J.B."/>
            <person name="Szollosi G."/>
            <person name="Zifcakova L."/>
            <person name="Stursova M."/>
            <person name="Spatafora J.W."/>
            <person name="Tedersoo L."/>
            <person name="Vaario L.M."/>
            <person name="Yamada A."/>
            <person name="Yan M."/>
            <person name="Wang P."/>
            <person name="Xu J."/>
            <person name="Bruns T."/>
            <person name="Baldrian P."/>
            <person name="Vilgalys R."/>
            <person name="Dunand C."/>
            <person name="Henrissat B."/>
            <person name="Grigoriev I.V."/>
            <person name="Hibbett D."/>
            <person name="Nagy L.G."/>
            <person name="Martin F.M."/>
        </authorList>
    </citation>
    <scope>NUCLEOTIDE SEQUENCE</scope>
    <source>
        <strain evidence="2">UP504</strain>
    </source>
</reference>
<name>A0A9P6B8Q5_9AGAM</name>
<gene>
    <name evidence="2" type="ORF">BS47DRAFT_1358166</name>
</gene>
<keyword evidence="3" id="KW-1185">Reference proteome</keyword>
<dbReference type="EMBL" id="MU128917">
    <property type="protein sequence ID" value="KAF9519584.1"/>
    <property type="molecule type" value="Genomic_DNA"/>
</dbReference>
<comment type="caution">
    <text evidence="2">The sequence shown here is derived from an EMBL/GenBank/DDBJ whole genome shotgun (WGS) entry which is preliminary data.</text>
</comment>
<feature type="compositionally biased region" description="Polar residues" evidence="1">
    <location>
        <begin position="41"/>
        <end position="56"/>
    </location>
</feature>
<protein>
    <submittedName>
        <fullName evidence="2">Uncharacterized protein</fullName>
    </submittedName>
</protein>
<feature type="compositionally biased region" description="Polar residues" evidence="1">
    <location>
        <begin position="93"/>
        <end position="103"/>
    </location>
</feature>
<evidence type="ECO:0000313" key="2">
    <source>
        <dbReference type="EMBL" id="KAF9519584.1"/>
    </source>
</evidence>
<feature type="compositionally biased region" description="Basic and acidic residues" evidence="1">
    <location>
        <begin position="75"/>
        <end position="87"/>
    </location>
</feature>
<evidence type="ECO:0000256" key="1">
    <source>
        <dbReference type="SAM" id="MobiDB-lite"/>
    </source>
</evidence>
<evidence type="ECO:0000313" key="3">
    <source>
        <dbReference type="Proteomes" id="UP000886523"/>
    </source>
</evidence>
<proteinExistence type="predicted"/>